<dbReference type="GO" id="GO:0006596">
    <property type="term" value="P:polyamine biosynthetic process"/>
    <property type="evidence" value="ECO:0007669"/>
    <property type="project" value="UniProtKB-UniRule"/>
</dbReference>
<dbReference type="GO" id="GO:0010487">
    <property type="term" value="F:thermospermine synthase activity"/>
    <property type="evidence" value="ECO:0007669"/>
    <property type="project" value="UniProtKB-EC"/>
</dbReference>
<accession>A0A2R5G8N6</accession>
<evidence type="ECO:0000256" key="4">
    <source>
        <dbReference type="ARBA" id="ARBA00048874"/>
    </source>
</evidence>
<dbReference type="Proteomes" id="UP000241890">
    <property type="component" value="Unassembled WGS sequence"/>
</dbReference>
<evidence type="ECO:0000313" key="10">
    <source>
        <dbReference type="EMBL" id="GBG26905.1"/>
    </source>
</evidence>
<name>A0A2R5G8N6_9STRA</name>
<reference evidence="10 11" key="1">
    <citation type="submission" date="2017-12" db="EMBL/GenBank/DDBJ databases">
        <title>Sequencing, de novo assembly and annotation of complete genome of a new Thraustochytrid species, strain FCC1311.</title>
        <authorList>
            <person name="Sedici K."/>
            <person name="Godart F."/>
            <person name="Aiese Cigliano R."/>
            <person name="Sanseverino W."/>
            <person name="Barakat M."/>
            <person name="Ortet P."/>
            <person name="Marechal E."/>
            <person name="Cagnac O."/>
            <person name="Amato A."/>
        </authorList>
    </citation>
    <scope>NUCLEOTIDE SEQUENCE [LARGE SCALE GENOMIC DNA]</scope>
</reference>
<dbReference type="EC" id="2.5.1.79" evidence="5"/>
<keyword evidence="3 6" id="KW-0620">Polyamine biosynthesis</keyword>
<dbReference type="InterPro" id="IPR037163">
    <property type="entry name" value="Spermidine_synt_N_sf"/>
</dbReference>
<evidence type="ECO:0000256" key="7">
    <source>
        <dbReference type="SAM" id="MobiDB-lite"/>
    </source>
</evidence>
<keyword evidence="8" id="KW-0812">Transmembrane</keyword>
<dbReference type="CDD" id="cd02440">
    <property type="entry name" value="AdoMet_MTases"/>
    <property type="match status" value="1"/>
</dbReference>
<evidence type="ECO:0000256" key="3">
    <source>
        <dbReference type="ARBA" id="ARBA00023115"/>
    </source>
</evidence>
<evidence type="ECO:0000313" key="11">
    <source>
        <dbReference type="Proteomes" id="UP000241890"/>
    </source>
</evidence>
<dbReference type="InterPro" id="IPR035246">
    <property type="entry name" value="Spermidine_synt_N"/>
</dbReference>
<dbReference type="FunFam" id="3.40.50.150:FF:000088">
    <property type="entry name" value="Polyamine aminopropyltransferase"/>
    <property type="match status" value="1"/>
</dbReference>
<protein>
    <recommendedName>
        <fullName evidence="5">thermospermine synthase</fullName>
        <ecNumber evidence="5">2.5.1.79</ecNumber>
    </recommendedName>
</protein>
<comment type="caution">
    <text evidence="10">The sequence shown here is derived from an EMBL/GenBank/DDBJ whole genome shotgun (WGS) entry which is preliminary data.</text>
</comment>
<dbReference type="InterPro" id="IPR030374">
    <property type="entry name" value="PABS"/>
</dbReference>
<dbReference type="Pfam" id="PF17284">
    <property type="entry name" value="Spermine_synt_N"/>
    <property type="match status" value="1"/>
</dbReference>
<dbReference type="FunCoup" id="A0A2R5G8N6">
    <property type="interactions" value="329"/>
</dbReference>
<keyword evidence="11" id="KW-1185">Reference proteome</keyword>
<dbReference type="Gene3D" id="2.30.140.10">
    <property type="entry name" value="Spermidine synthase, tetramerisation domain"/>
    <property type="match status" value="1"/>
</dbReference>
<dbReference type="InterPro" id="IPR001045">
    <property type="entry name" value="Spermi_synthase"/>
</dbReference>
<evidence type="ECO:0000256" key="1">
    <source>
        <dbReference type="ARBA" id="ARBA00007867"/>
    </source>
</evidence>
<evidence type="ECO:0000259" key="9">
    <source>
        <dbReference type="PROSITE" id="PS51006"/>
    </source>
</evidence>
<organism evidence="10 11">
    <name type="scientific">Hondaea fermentalgiana</name>
    <dbReference type="NCBI Taxonomy" id="2315210"/>
    <lineage>
        <taxon>Eukaryota</taxon>
        <taxon>Sar</taxon>
        <taxon>Stramenopiles</taxon>
        <taxon>Bigyra</taxon>
        <taxon>Labyrinthulomycetes</taxon>
        <taxon>Thraustochytrida</taxon>
        <taxon>Thraustochytriidae</taxon>
        <taxon>Hondaea</taxon>
    </lineage>
</organism>
<dbReference type="PANTHER" id="PTHR43317:SF1">
    <property type="entry name" value="THERMOSPERMINE SYNTHASE ACAULIS5"/>
    <property type="match status" value="1"/>
</dbReference>
<feature type="compositionally biased region" description="Low complexity" evidence="7">
    <location>
        <begin position="46"/>
        <end position="61"/>
    </location>
</feature>
<feature type="transmembrane region" description="Helical" evidence="8">
    <location>
        <begin position="12"/>
        <end position="33"/>
    </location>
</feature>
<dbReference type="InterPro" id="IPR029063">
    <property type="entry name" value="SAM-dependent_MTases_sf"/>
</dbReference>
<feature type="domain" description="PABS" evidence="9">
    <location>
        <begin position="89"/>
        <end position="328"/>
    </location>
</feature>
<dbReference type="PROSITE" id="PS51006">
    <property type="entry name" value="PABS_2"/>
    <property type="match status" value="1"/>
</dbReference>
<comment type="similarity">
    <text evidence="1">Belongs to the spermidine/spermine synthase family.</text>
</comment>
<dbReference type="PANTHER" id="PTHR43317">
    <property type="entry name" value="THERMOSPERMINE SYNTHASE ACAULIS5"/>
    <property type="match status" value="1"/>
</dbReference>
<feature type="region of interest" description="Disordered" evidence="7">
    <location>
        <begin position="44"/>
        <end position="87"/>
    </location>
</feature>
<proteinExistence type="inferred from homology"/>
<dbReference type="Pfam" id="PF01564">
    <property type="entry name" value="Spermine_synth"/>
    <property type="match status" value="1"/>
</dbReference>
<dbReference type="InParanoid" id="A0A2R5G8N6"/>
<feature type="active site" description="Proton acceptor" evidence="6">
    <location>
        <position position="243"/>
    </location>
</feature>
<dbReference type="OrthoDB" id="38125at2759"/>
<dbReference type="Gene3D" id="3.40.50.150">
    <property type="entry name" value="Vaccinia Virus protein VP39"/>
    <property type="match status" value="1"/>
</dbReference>
<comment type="catalytic activity">
    <reaction evidence="4">
        <text>S-adenosyl 3-(methylsulfanyl)propylamine + spermidine = thermospermine + S-methyl-5'-thioadenosine + H(+)</text>
        <dbReference type="Rhea" id="RHEA:30515"/>
        <dbReference type="ChEBI" id="CHEBI:15378"/>
        <dbReference type="ChEBI" id="CHEBI:17509"/>
        <dbReference type="ChEBI" id="CHEBI:57443"/>
        <dbReference type="ChEBI" id="CHEBI:57834"/>
        <dbReference type="ChEBI" id="CHEBI:59903"/>
        <dbReference type="EC" id="2.5.1.79"/>
    </reaction>
</comment>
<keyword evidence="2 6" id="KW-0808">Transferase</keyword>
<evidence type="ECO:0000256" key="8">
    <source>
        <dbReference type="SAM" id="Phobius"/>
    </source>
</evidence>
<evidence type="ECO:0000256" key="5">
    <source>
        <dbReference type="ARBA" id="ARBA00049721"/>
    </source>
</evidence>
<evidence type="ECO:0000256" key="6">
    <source>
        <dbReference type="PROSITE-ProRule" id="PRU00354"/>
    </source>
</evidence>
<dbReference type="AlphaFoldDB" id="A0A2R5G8N6"/>
<gene>
    <name evidence="10" type="ORF">FCC1311_031282</name>
</gene>
<sequence>MEVRLQVSSQLAAGALAGVVVGAAASGGLRIVATRGREWVSKTLFGPSSSGGKKAQASAKPTRPAASTTEDIATVTEEEEEERAEERDAFWFKEGLTEDFRVELALQNISFDARSTFQRVQVIETTQFGRTLVMDGQTQSAEADEHIYHESLVHPAMLLHKSPKKVFIGGGGEFATAREVLRHSSVERCVMIDIDEVACDICRKQLPEWNGGAYEDPRFHVKYKDALRWLEDTEETFDVIIMDICDPIEAGPGYKLYTNEFYEYVQKHRLNEGGILVTQSGPGAVYNAQKECFTVIHSTLRSAFDVVVPYAVDVPSFGCNWGFNLAFKSSDPEADKRDVLNRDVEEFNNEIEKRIKGGMDGMRFLDGLAWRGISGLPKEIRQQCEEEDRVMTIDNPVFMFAS</sequence>
<dbReference type="EMBL" id="BEYU01000025">
    <property type="protein sequence ID" value="GBG26905.1"/>
    <property type="molecule type" value="Genomic_DNA"/>
</dbReference>
<dbReference type="SUPFAM" id="SSF53335">
    <property type="entry name" value="S-adenosyl-L-methionine-dependent methyltransferases"/>
    <property type="match status" value="1"/>
</dbReference>
<dbReference type="HAMAP" id="MF_00198">
    <property type="entry name" value="Spermidine_synth"/>
    <property type="match status" value="1"/>
</dbReference>
<evidence type="ECO:0000256" key="2">
    <source>
        <dbReference type="ARBA" id="ARBA00022679"/>
    </source>
</evidence>
<keyword evidence="8" id="KW-1133">Transmembrane helix</keyword>
<keyword evidence="8" id="KW-0472">Membrane</keyword>